<keyword evidence="1" id="KW-1015">Disulfide bond</keyword>
<accession>A0A4Z2EE05</accession>
<evidence type="ECO:0000256" key="1">
    <source>
        <dbReference type="ARBA" id="ARBA00023157"/>
    </source>
</evidence>
<keyword evidence="2" id="KW-0675">Receptor</keyword>
<keyword evidence="2" id="KW-0808">Transferase</keyword>
<dbReference type="EMBL" id="SRLO01009083">
    <property type="protein sequence ID" value="TNN26995.1"/>
    <property type="molecule type" value="Genomic_DNA"/>
</dbReference>
<dbReference type="InterPro" id="IPR038178">
    <property type="entry name" value="Kringle_sf"/>
</dbReference>
<keyword evidence="3" id="KW-1185">Reference proteome</keyword>
<evidence type="ECO:0000313" key="2">
    <source>
        <dbReference type="EMBL" id="TNN26995.1"/>
    </source>
</evidence>
<dbReference type="AlphaFoldDB" id="A0A4Z2EE05"/>
<gene>
    <name evidence="2" type="primary">MUSK_2</name>
    <name evidence="2" type="ORF">EYF80_062862</name>
</gene>
<keyword evidence="2" id="KW-0418">Kinase</keyword>
<proteinExistence type="predicted"/>
<evidence type="ECO:0000313" key="3">
    <source>
        <dbReference type="Proteomes" id="UP000314294"/>
    </source>
</evidence>
<protein>
    <submittedName>
        <fullName evidence="2">Muscle, skeletal receptor tyrosine protein kinase</fullName>
    </submittedName>
</protein>
<dbReference type="GO" id="GO:0016301">
    <property type="term" value="F:kinase activity"/>
    <property type="evidence" value="ECO:0007669"/>
    <property type="project" value="UniProtKB-KW"/>
</dbReference>
<dbReference type="Proteomes" id="UP000314294">
    <property type="component" value="Unassembled WGS sequence"/>
</dbReference>
<organism evidence="2 3">
    <name type="scientific">Liparis tanakae</name>
    <name type="common">Tanaka's snailfish</name>
    <dbReference type="NCBI Taxonomy" id="230148"/>
    <lineage>
        <taxon>Eukaryota</taxon>
        <taxon>Metazoa</taxon>
        <taxon>Chordata</taxon>
        <taxon>Craniata</taxon>
        <taxon>Vertebrata</taxon>
        <taxon>Euteleostomi</taxon>
        <taxon>Actinopterygii</taxon>
        <taxon>Neopterygii</taxon>
        <taxon>Teleostei</taxon>
        <taxon>Neoteleostei</taxon>
        <taxon>Acanthomorphata</taxon>
        <taxon>Eupercaria</taxon>
        <taxon>Perciformes</taxon>
        <taxon>Cottioidei</taxon>
        <taxon>Cottales</taxon>
        <taxon>Liparidae</taxon>
        <taxon>Liparis</taxon>
    </lineage>
</organism>
<comment type="caution">
    <text evidence="2">The sequence shown here is derived from an EMBL/GenBank/DDBJ whole genome shotgun (WGS) entry which is preliminary data.</text>
</comment>
<dbReference type="OrthoDB" id="2431000at2759"/>
<sequence length="76" mass="8510">MEREIKGRFATRSYFGPKYSAACKAADIQKDQITTTCFSDRGRFYQGGANVTRSGVPCQSWSQQAMVIHVVTNKEV</sequence>
<dbReference type="SUPFAM" id="SSF57440">
    <property type="entry name" value="Kringle-like"/>
    <property type="match status" value="1"/>
</dbReference>
<dbReference type="InterPro" id="IPR013806">
    <property type="entry name" value="Kringle-like"/>
</dbReference>
<dbReference type="Gene3D" id="2.40.20.10">
    <property type="entry name" value="Plasminogen Kringle 4"/>
    <property type="match status" value="1"/>
</dbReference>
<reference evidence="2 3" key="1">
    <citation type="submission" date="2019-03" db="EMBL/GenBank/DDBJ databases">
        <title>First draft genome of Liparis tanakae, snailfish: a comprehensive survey of snailfish specific genes.</title>
        <authorList>
            <person name="Kim W."/>
            <person name="Song I."/>
            <person name="Jeong J.-H."/>
            <person name="Kim D."/>
            <person name="Kim S."/>
            <person name="Ryu S."/>
            <person name="Song J.Y."/>
            <person name="Lee S.K."/>
        </authorList>
    </citation>
    <scope>NUCLEOTIDE SEQUENCE [LARGE SCALE GENOMIC DNA]</scope>
    <source>
        <tissue evidence="2">Muscle</tissue>
    </source>
</reference>
<name>A0A4Z2EE05_9TELE</name>